<evidence type="ECO:0000259" key="2">
    <source>
        <dbReference type="Pfam" id="PF08241"/>
    </source>
</evidence>
<dbReference type="GO" id="GO:0016126">
    <property type="term" value="P:sterol biosynthetic process"/>
    <property type="evidence" value="ECO:0007669"/>
    <property type="project" value="TreeGrafter"/>
</dbReference>
<dbReference type="GO" id="GO:0032259">
    <property type="term" value="P:methylation"/>
    <property type="evidence" value="ECO:0007669"/>
    <property type="project" value="UniProtKB-KW"/>
</dbReference>
<dbReference type="Proteomes" id="UP000006457">
    <property type="component" value="Unassembled WGS sequence"/>
</dbReference>
<dbReference type="PANTHER" id="PTHR44068">
    <property type="entry name" value="ZGC:194242"/>
    <property type="match status" value="1"/>
</dbReference>
<dbReference type="Pfam" id="PF08241">
    <property type="entry name" value="Methyltransf_11"/>
    <property type="match status" value="1"/>
</dbReference>
<sequence>MEIKMLKNFFENVKNPKNNFGGRFMVKGMNIGHEKLAKWGRSFLNIKTSDLVLDLGCGGGRNVQYFLTKAKKVYGMDYSKTSVDIASSVNSEAIKDGRCKIIEADVAKLPFEDESINIVTAFETIYFWKNLEVSFREIHRVLVKDGQFLICNEGAYREHKNIKKWADMLDFEVYSPEYLTETLNKIGFKCEYHLDEKEHIVFLARKL</sequence>
<evidence type="ECO:0000313" key="4">
    <source>
        <dbReference type="Proteomes" id="UP000006457"/>
    </source>
</evidence>
<comment type="caution">
    <text evidence="3">The sequence shown here is derived from an EMBL/GenBank/DDBJ whole genome shotgun (WGS) entry which is preliminary data.</text>
</comment>
<name>I3DJA5_9PAST</name>
<dbReference type="PANTHER" id="PTHR44068:SF1">
    <property type="entry name" value="HYPOTHETICAL LOC100005854"/>
    <property type="match status" value="1"/>
</dbReference>
<dbReference type="eggNOG" id="COG2226">
    <property type="taxonomic scope" value="Bacteria"/>
</dbReference>
<keyword evidence="4" id="KW-1185">Reference proteome</keyword>
<dbReference type="EMBL" id="AJSX01000004">
    <property type="protein sequence ID" value="EIJ71798.1"/>
    <property type="molecule type" value="Genomic_DNA"/>
</dbReference>
<feature type="domain" description="Methyltransferase type 11" evidence="2">
    <location>
        <begin position="53"/>
        <end position="150"/>
    </location>
</feature>
<evidence type="ECO:0000313" key="3">
    <source>
        <dbReference type="EMBL" id="EIJ71798.1"/>
    </source>
</evidence>
<dbReference type="CDD" id="cd02440">
    <property type="entry name" value="AdoMet_MTases"/>
    <property type="match status" value="1"/>
</dbReference>
<gene>
    <name evidence="3" type="ORF">HMPREF1052_1166</name>
</gene>
<keyword evidence="3" id="KW-0489">Methyltransferase</keyword>
<dbReference type="GO" id="GO:0003838">
    <property type="term" value="F:sterol 24-C-methyltransferase activity"/>
    <property type="evidence" value="ECO:0007669"/>
    <property type="project" value="TreeGrafter"/>
</dbReference>
<dbReference type="SUPFAM" id="SSF53335">
    <property type="entry name" value="S-adenosyl-L-methionine-dependent methyltransferases"/>
    <property type="match status" value="1"/>
</dbReference>
<dbReference type="PATRIC" id="fig|1095749.3.peg.181"/>
<dbReference type="InterPro" id="IPR029063">
    <property type="entry name" value="SAM-dependent_MTases_sf"/>
</dbReference>
<dbReference type="InterPro" id="IPR050447">
    <property type="entry name" value="Erg6_SMT_methyltransf"/>
</dbReference>
<accession>I3DJA5</accession>
<evidence type="ECO:0000256" key="1">
    <source>
        <dbReference type="ARBA" id="ARBA00022679"/>
    </source>
</evidence>
<dbReference type="Gene3D" id="3.40.50.150">
    <property type="entry name" value="Vaccinia Virus protein VP39"/>
    <property type="match status" value="1"/>
</dbReference>
<dbReference type="AlphaFoldDB" id="I3DJA5"/>
<proteinExistence type="predicted"/>
<keyword evidence="1 3" id="KW-0808">Transferase</keyword>
<organism evidence="3 4">
    <name type="scientific">Pasteurella bettyae CCUG 2042</name>
    <dbReference type="NCBI Taxonomy" id="1095749"/>
    <lineage>
        <taxon>Bacteria</taxon>
        <taxon>Pseudomonadati</taxon>
        <taxon>Pseudomonadota</taxon>
        <taxon>Gammaproteobacteria</taxon>
        <taxon>Pasteurellales</taxon>
        <taxon>Pasteurellaceae</taxon>
        <taxon>Pasteurella</taxon>
    </lineage>
</organism>
<reference evidence="3 4" key="1">
    <citation type="submission" date="2012-03" db="EMBL/GenBank/DDBJ databases">
        <authorList>
            <person name="Harkins D.M."/>
            <person name="Madupu R."/>
            <person name="Durkin A.S."/>
            <person name="Torralba M."/>
            <person name="Methe B."/>
            <person name="Sutton G.G."/>
            <person name="Nelson K.E."/>
        </authorList>
    </citation>
    <scope>NUCLEOTIDE SEQUENCE [LARGE SCALE GENOMIC DNA]</scope>
    <source>
        <strain evidence="3 4">CCUG 2042</strain>
    </source>
</reference>
<dbReference type="InterPro" id="IPR013216">
    <property type="entry name" value="Methyltransf_11"/>
</dbReference>
<protein>
    <submittedName>
        <fullName evidence="3">Methyltransferase domain protein</fullName>
    </submittedName>
</protein>